<sequence>MVVLERKTTNAESWAVVKKNILLMRTKKTEETETEYRLLRIMHCQHPAIVRSSNGCIRCWAAHIKCNIANDPSNPCQRYVSEIIVSFQELTASVNGRLYDMIPEKYPWPGAYVKCVELEMWKYVTDLTSPVGKVFGIAREYHLVYSPWAIRIPRDRTTAIDSSSVVYHALIIWTARQLEAKLKDQRFRVALIAYFHLVLTSKPLTGEVDCSIDEESQIIIQSLREIAQDCIPKTEPGEANKEEDWESTILRYSHLLKRKNRGQGPPYVFEASKRTLDLLAEKTFLIDKNIMVGVVMDIFTKCATTTTPDFLEILLLPSLIGLLDVKRCQPLDLEPQRGPS</sequence>
<comment type="caution">
    <text evidence="1">The sequence shown here is derived from an EMBL/GenBank/DDBJ whole genome shotgun (WGS) entry which is preliminary data.</text>
</comment>
<protein>
    <submittedName>
        <fullName evidence="1">Uncharacterized protein</fullName>
    </submittedName>
</protein>
<organism evidence="1 2">
    <name type="scientific">Phaeomoniella chlamydospora</name>
    <name type="common">Phaeoacremonium chlamydosporum</name>
    <dbReference type="NCBI Taxonomy" id="158046"/>
    <lineage>
        <taxon>Eukaryota</taxon>
        <taxon>Fungi</taxon>
        <taxon>Dikarya</taxon>
        <taxon>Ascomycota</taxon>
        <taxon>Pezizomycotina</taxon>
        <taxon>Eurotiomycetes</taxon>
        <taxon>Chaetothyriomycetidae</taxon>
        <taxon>Phaeomoniellales</taxon>
        <taxon>Phaeomoniellaceae</taxon>
        <taxon>Phaeomoniella</taxon>
    </lineage>
</organism>
<keyword evidence="2" id="KW-1185">Reference proteome</keyword>
<dbReference type="EMBL" id="LCWF01000077">
    <property type="protein sequence ID" value="KKY22294.1"/>
    <property type="molecule type" value="Genomic_DNA"/>
</dbReference>
<dbReference type="Proteomes" id="UP000053317">
    <property type="component" value="Unassembled WGS sequence"/>
</dbReference>
<dbReference type="AlphaFoldDB" id="A0A0G2EIU5"/>
<accession>A0A0G2EIU5</accession>
<evidence type="ECO:0000313" key="1">
    <source>
        <dbReference type="EMBL" id="KKY22294.1"/>
    </source>
</evidence>
<evidence type="ECO:0000313" key="2">
    <source>
        <dbReference type="Proteomes" id="UP000053317"/>
    </source>
</evidence>
<reference evidence="1 2" key="1">
    <citation type="submission" date="2015-05" db="EMBL/GenBank/DDBJ databases">
        <title>Distinctive expansion of gene families associated with plant cell wall degradation and secondary metabolism in the genomes of grapevine trunk pathogens.</title>
        <authorList>
            <person name="Lawrence D.P."/>
            <person name="Travadon R."/>
            <person name="Rolshausen P.E."/>
            <person name="Baumgartner K."/>
        </authorList>
    </citation>
    <scope>NUCLEOTIDE SEQUENCE [LARGE SCALE GENOMIC DNA]</scope>
    <source>
        <strain evidence="1">UCRPC4</strain>
    </source>
</reference>
<proteinExistence type="predicted"/>
<gene>
    <name evidence="1" type="ORF">UCRPC4_g03317</name>
</gene>
<reference evidence="1 2" key="2">
    <citation type="submission" date="2015-05" db="EMBL/GenBank/DDBJ databases">
        <authorList>
            <person name="Morales-Cruz A."/>
            <person name="Amrine K.C."/>
            <person name="Cantu D."/>
        </authorList>
    </citation>
    <scope>NUCLEOTIDE SEQUENCE [LARGE SCALE GENOMIC DNA]</scope>
    <source>
        <strain evidence="1">UCRPC4</strain>
    </source>
</reference>
<name>A0A0G2EIU5_PHACM</name>